<feature type="region of interest" description="Disordered" evidence="4">
    <location>
        <begin position="738"/>
        <end position="804"/>
    </location>
</feature>
<dbReference type="InterPro" id="IPR044522">
    <property type="entry name" value="TSO1-like"/>
</dbReference>
<dbReference type="PANTHER" id="PTHR46159">
    <property type="entry name" value="PROTEIN TESMIN/TSO1-LIKE CXC 2"/>
    <property type="match status" value="1"/>
</dbReference>
<dbReference type="SMART" id="SM01114">
    <property type="entry name" value="CXC"/>
    <property type="match status" value="2"/>
</dbReference>
<sequence>MDTPEKATQIATPLSKFEDSPVFNYINSLSPIKPVKSIPITQTFNSLNFSSLPSIFTSPHVIAHRETRFLKRNNCSDPTKAGSSSENGNKACTDDGVAMDASQLYDNSAQLQENFDPGASIEDDSVEPSSDSKFVIELPRALKYDCGSPGCSSTPCSVIETNCVSEKDRTFASVVPFVEKDSENGSFEDEVHLQGTSQIEQKKDEVGCDWESLISDAQDLLIFNYHNESEVFKGLIQKSMDPGERFCTSLVTQFSQNGLSGEPKLQMVDSVGCSQQHEMMEGRSAQPGETSELKEINEIEDNLANDDLNNCLTGNPSENMDDEVGVCVQDAYKRVPTLHRGMLRRCLDFERVARRKNLNDGSNCSSSVLLQSNEEIASEDNQLVPLRPTSDSPRCILPGIGLHLNALTLASQDNKNFKLEIFSRQLSLPTSTAFIHSPESGQEPVQESLTSAAAERDMVPVDDGVPLAEDASQTSAYLVGEESNPNSPKKKRRRMELAGESESACKRCNCKKSKCLKLYCECFAAGVYCIEPCSCQDCFNKPIHEDTVLATRKQIESRNPLAFAPKVIRNSDSVPEQGLHLQDESSKTPASARHKRGCNCKKSSCLKKYCECYQGGVGCSINCRCEGCKNTFGRKDGSAIMETDTEQEEEESETCEKSGVDPILQRIEISNNEEQNPGSALPTTPLQYSRPMVQLPFSSKFKPPRSLLSIGPSTAFYTGLNYGKPSILRSQPKFEKRLQTAPEEEMPEILRGNSSPGSGVKTVSPKSKRVSPPNNVLGSSPSRRSGRKLILQSIPSFPSLTPQH</sequence>
<name>A0AAD5JCW1_ACENE</name>
<dbReference type="GO" id="GO:0005634">
    <property type="term" value="C:nucleus"/>
    <property type="evidence" value="ECO:0007669"/>
    <property type="project" value="UniProtKB-SubCell"/>
</dbReference>
<keyword evidence="3" id="KW-0539">Nucleus</keyword>
<comment type="subcellular location">
    <subcellularLocation>
        <location evidence="1">Nucleus</location>
    </subcellularLocation>
</comment>
<feature type="region of interest" description="Disordered" evidence="4">
    <location>
        <begin position="73"/>
        <end position="93"/>
    </location>
</feature>
<dbReference type="Proteomes" id="UP001064489">
    <property type="component" value="Chromosome 1"/>
</dbReference>
<reference evidence="6" key="2">
    <citation type="submission" date="2023-02" db="EMBL/GenBank/DDBJ databases">
        <authorList>
            <person name="Swenson N.G."/>
            <person name="Wegrzyn J.L."/>
            <person name="Mcevoy S.L."/>
        </authorList>
    </citation>
    <scope>NUCLEOTIDE SEQUENCE</scope>
    <source>
        <strain evidence="6">91603</strain>
        <tissue evidence="6">Leaf</tissue>
    </source>
</reference>
<feature type="compositionally biased region" description="Polar residues" evidence="4">
    <location>
        <begin position="793"/>
        <end position="804"/>
    </location>
</feature>
<feature type="region of interest" description="Disordered" evidence="4">
    <location>
        <begin position="573"/>
        <end position="595"/>
    </location>
</feature>
<feature type="compositionally biased region" description="Polar residues" evidence="4">
    <location>
        <begin position="73"/>
        <end position="90"/>
    </location>
</feature>
<evidence type="ECO:0000256" key="2">
    <source>
        <dbReference type="ARBA" id="ARBA00007267"/>
    </source>
</evidence>
<dbReference type="InterPro" id="IPR005172">
    <property type="entry name" value="CRC"/>
</dbReference>
<organism evidence="6 7">
    <name type="scientific">Acer negundo</name>
    <name type="common">Box elder</name>
    <dbReference type="NCBI Taxonomy" id="4023"/>
    <lineage>
        <taxon>Eukaryota</taxon>
        <taxon>Viridiplantae</taxon>
        <taxon>Streptophyta</taxon>
        <taxon>Embryophyta</taxon>
        <taxon>Tracheophyta</taxon>
        <taxon>Spermatophyta</taxon>
        <taxon>Magnoliopsida</taxon>
        <taxon>eudicotyledons</taxon>
        <taxon>Gunneridae</taxon>
        <taxon>Pentapetalae</taxon>
        <taxon>rosids</taxon>
        <taxon>malvids</taxon>
        <taxon>Sapindales</taxon>
        <taxon>Sapindaceae</taxon>
        <taxon>Hippocastanoideae</taxon>
        <taxon>Acereae</taxon>
        <taxon>Acer</taxon>
    </lineage>
</organism>
<evidence type="ECO:0000313" key="7">
    <source>
        <dbReference type="Proteomes" id="UP001064489"/>
    </source>
</evidence>
<dbReference type="PANTHER" id="PTHR46159:SF12">
    <property type="entry name" value="PROTEIN TESMIN_TSO1-LIKE CXC 3-RELATED"/>
    <property type="match status" value="1"/>
</dbReference>
<evidence type="ECO:0000259" key="5">
    <source>
        <dbReference type="PROSITE" id="PS51634"/>
    </source>
</evidence>
<evidence type="ECO:0000256" key="1">
    <source>
        <dbReference type="ARBA" id="ARBA00004123"/>
    </source>
</evidence>
<dbReference type="Pfam" id="PF03638">
    <property type="entry name" value="TCR"/>
    <property type="match status" value="2"/>
</dbReference>
<evidence type="ECO:0000313" key="6">
    <source>
        <dbReference type="EMBL" id="KAI9194730.1"/>
    </source>
</evidence>
<feature type="domain" description="CRC" evidence="5">
    <location>
        <begin position="504"/>
        <end position="633"/>
    </location>
</feature>
<dbReference type="EMBL" id="JAJSOW010000003">
    <property type="protein sequence ID" value="KAI9194730.1"/>
    <property type="molecule type" value="Genomic_DNA"/>
</dbReference>
<comment type="caution">
    <text evidence="6">The sequence shown here is derived from an EMBL/GenBank/DDBJ whole genome shotgun (WGS) entry which is preliminary data.</text>
</comment>
<reference evidence="6" key="1">
    <citation type="journal article" date="2022" name="Plant J.">
        <title>Strategies of tolerance reflected in two North American maple genomes.</title>
        <authorList>
            <person name="McEvoy S.L."/>
            <person name="Sezen U.U."/>
            <person name="Trouern-Trend A."/>
            <person name="McMahon S.M."/>
            <person name="Schaberg P.G."/>
            <person name="Yang J."/>
            <person name="Wegrzyn J.L."/>
            <person name="Swenson N.G."/>
        </authorList>
    </citation>
    <scope>NUCLEOTIDE SEQUENCE</scope>
    <source>
        <strain evidence="6">91603</strain>
    </source>
</reference>
<evidence type="ECO:0000256" key="3">
    <source>
        <dbReference type="ARBA" id="ARBA00023242"/>
    </source>
</evidence>
<feature type="region of interest" description="Disordered" evidence="4">
    <location>
        <begin position="472"/>
        <end position="495"/>
    </location>
</feature>
<feature type="compositionally biased region" description="Polar residues" evidence="4">
    <location>
        <begin position="772"/>
        <end position="783"/>
    </location>
</feature>
<accession>A0AAD5JCW1</accession>
<evidence type="ECO:0000256" key="4">
    <source>
        <dbReference type="SAM" id="MobiDB-lite"/>
    </source>
</evidence>
<proteinExistence type="inferred from homology"/>
<protein>
    <recommendedName>
        <fullName evidence="5">CRC domain-containing protein</fullName>
    </recommendedName>
</protein>
<dbReference type="PROSITE" id="PS51634">
    <property type="entry name" value="CRC"/>
    <property type="match status" value="1"/>
</dbReference>
<dbReference type="GO" id="GO:0003700">
    <property type="term" value="F:DNA-binding transcription factor activity"/>
    <property type="evidence" value="ECO:0007669"/>
    <property type="project" value="InterPro"/>
</dbReference>
<dbReference type="AlphaFoldDB" id="A0AAD5JCW1"/>
<comment type="similarity">
    <text evidence="2">Belongs to the lin-54 family.</text>
</comment>
<dbReference type="InterPro" id="IPR033467">
    <property type="entry name" value="Tesmin/TSO1-like_CXC"/>
</dbReference>
<gene>
    <name evidence="6" type="ORF">LWI28_008753</name>
</gene>
<keyword evidence="7" id="KW-1185">Reference proteome</keyword>